<protein>
    <submittedName>
        <fullName evidence="1">Uncharacterized protein</fullName>
    </submittedName>
</protein>
<sequence length="149" mass="16929">MTFYISPTSSLATYALRSATVLATGLRRPDTRLRTVYVTPPTANFVKAVWNILFYCRRQIYCKKKSQDLYEISNDSGVDTRVDTCSTWFETYGHNLLLSTNTKWIAKATERADRGTQSQRSSHCCSLYALSNVLQSRELTIEVAKLPTL</sequence>
<dbReference type="Proteomes" id="UP000494106">
    <property type="component" value="Unassembled WGS sequence"/>
</dbReference>
<comment type="caution">
    <text evidence="1">The sequence shown here is derived from an EMBL/GenBank/DDBJ whole genome shotgun (WGS) entry which is preliminary data.</text>
</comment>
<gene>
    <name evidence="1" type="ORF">APLA_LOCUS6050</name>
</gene>
<evidence type="ECO:0000313" key="2">
    <source>
        <dbReference type="Proteomes" id="UP000494106"/>
    </source>
</evidence>
<organism evidence="1 2">
    <name type="scientific">Arctia plantaginis</name>
    <name type="common">Wood tiger moth</name>
    <name type="synonym">Phalaena plantaginis</name>
    <dbReference type="NCBI Taxonomy" id="874455"/>
    <lineage>
        <taxon>Eukaryota</taxon>
        <taxon>Metazoa</taxon>
        <taxon>Ecdysozoa</taxon>
        <taxon>Arthropoda</taxon>
        <taxon>Hexapoda</taxon>
        <taxon>Insecta</taxon>
        <taxon>Pterygota</taxon>
        <taxon>Neoptera</taxon>
        <taxon>Endopterygota</taxon>
        <taxon>Lepidoptera</taxon>
        <taxon>Glossata</taxon>
        <taxon>Ditrysia</taxon>
        <taxon>Noctuoidea</taxon>
        <taxon>Erebidae</taxon>
        <taxon>Arctiinae</taxon>
        <taxon>Arctia</taxon>
    </lineage>
</organism>
<name>A0A8S0ZUA8_ARCPL</name>
<dbReference type="AlphaFoldDB" id="A0A8S0ZUA8"/>
<keyword evidence="2" id="KW-1185">Reference proteome</keyword>
<reference evidence="1 2" key="1">
    <citation type="submission" date="2020-04" db="EMBL/GenBank/DDBJ databases">
        <authorList>
            <person name="Wallbank WR R."/>
            <person name="Pardo Diaz C."/>
            <person name="Kozak K."/>
            <person name="Martin S."/>
            <person name="Jiggins C."/>
            <person name="Moest M."/>
            <person name="Warren A I."/>
            <person name="Byers J.R.P. K."/>
            <person name="Montejo-Kovacevich G."/>
            <person name="Yen C E."/>
        </authorList>
    </citation>
    <scope>NUCLEOTIDE SEQUENCE [LARGE SCALE GENOMIC DNA]</scope>
</reference>
<proteinExistence type="predicted"/>
<accession>A0A8S0ZUA8</accession>
<dbReference type="EMBL" id="CADEBC010000485">
    <property type="protein sequence ID" value="CAB3235341.1"/>
    <property type="molecule type" value="Genomic_DNA"/>
</dbReference>
<evidence type="ECO:0000313" key="1">
    <source>
        <dbReference type="EMBL" id="CAB3235341.1"/>
    </source>
</evidence>